<proteinExistence type="predicted"/>
<dbReference type="Proteomes" id="UP000885792">
    <property type="component" value="Unassembled WGS sequence"/>
</dbReference>
<sequence>MGEKACVILAAGEGRRLGARKQFLEVAGKPLFLFSVEKALKIF</sequence>
<keyword evidence="2" id="KW-0548">Nucleotidyltransferase</keyword>
<gene>
    <name evidence="2" type="ORF">ENJ61_00600</name>
</gene>
<accession>A0A7C5L412</accession>
<dbReference type="AlphaFoldDB" id="A0A7C5L412"/>
<feature type="domain" description="MobA-like NTP transferase" evidence="1">
    <location>
        <begin position="6"/>
        <end position="41"/>
    </location>
</feature>
<dbReference type="EMBL" id="DRNB01000015">
    <property type="protein sequence ID" value="HHJ63385.1"/>
    <property type="molecule type" value="Genomic_DNA"/>
</dbReference>
<dbReference type="Gene3D" id="3.90.550.10">
    <property type="entry name" value="Spore Coat Polysaccharide Biosynthesis Protein SpsA, Chain A"/>
    <property type="match status" value="1"/>
</dbReference>
<dbReference type="InterPro" id="IPR025877">
    <property type="entry name" value="MobA-like_NTP_Trfase"/>
</dbReference>
<organism evidence="2">
    <name type="scientific">Aquifex aeolicus</name>
    <dbReference type="NCBI Taxonomy" id="63363"/>
    <lineage>
        <taxon>Bacteria</taxon>
        <taxon>Pseudomonadati</taxon>
        <taxon>Aquificota</taxon>
        <taxon>Aquificia</taxon>
        <taxon>Aquificales</taxon>
        <taxon>Aquificaceae</taxon>
        <taxon>Aquifex</taxon>
    </lineage>
</organism>
<feature type="non-terminal residue" evidence="2">
    <location>
        <position position="43"/>
    </location>
</feature>
<dbReference type="Pfam" id="PF12804">
    <property type="entry name" value="NTP_transf_3"/>
    <property type="match status" value="1"/>
</dbReference>
<dbReference type="SUPFAM" id="SSF53448">
    <property type="entry name" value="Nucleotide-diphospho-sugar transferases"/>
    <property type="match status" value="1"/>
</dbReference>
<evidence type="ECO:0000259" key="1">
    <source>
        <dbReference type="Pfam" id="PF12804"/>
    </source>
</evidence>
<protein>
    <submittedName>
        <fullName evidence="2">2-C-methyl-D-erythritol 4-phosphate cytidylyltransferase</fullName>
    </submittedName>
</protein>
<dbReference type="GO" id="GO:0016779">
    <property type="term" value="F:nucleotidyltransferase activity"/>
    <property type="evidence" value="ECO:0007669"/>
    <property type="project" value="UniProtKB-KW"/>
</dbReference>
<reference evidence="2" key="1">
    <citation type="journal article" date="2020" name="mSystems">
        <title>Genome- and Community-Level Interaction Insights into Carbon Utilization and Element Cycling Functions of Hydrothermarchaeota in Hydrothermal Sediment.</title>
        <authorList>
            <person name="Zhou Z."/>
            <person name="Liu Y."/>
            <person name="Xu W."/>
            <person name="Pan J."/>
            <person name="Luo Z.H."/>
            <person name="Li M."/>
        </authorList>
    </citation>
    <scope>NUCLEOTIDE SEQUENCE [LARGE SCALE GENOMIC DNA]</scope>
    <source>
        <strain evidence="2">HyVt-501</strain>
    </source>
</reference>
<comment type="caution">
    <text evidence="2">The sequence shown here is derived from an EMBL/GenBank/DDBJ whole genome shotgun (WGS) entry which is preliminary data.</text>
</comment>
<name>A0A7C5L412_AQUAO</name>
<dbReference type="InterPro" id="IPR029044">
    <property type="entry name" value="Nucleotide-diphossugar_trans"/>
</dbReference>
<keyword evidence="2" id="KW-0808">Transferase</keyword>
<evidence type="ECO:0000313" key="2">
    <source>
        <dbReference type="EMBL" id="HHJ63385.1"/>
    </source>
</evidence>